<feature type="region of interest" description="Disordered" evidence="1">
    <location>
        <begin position="1"/>
        <end position="23"/>
    </location>
</feature>
<dbReference type="AlphaFoldDB" id="A0AAV8U5E0"/>
<dbReference type="EMBL" id="JAIWQS010000001">
    <property type="protein sequence ID" value="KAJ8774536.1"/>
    <property type="molecule type" value="Genomic_DNA"/>
</dbReference>
<feature type="domain" description="VQ" evidence="2">
    <location>
        <begin position="67"/>
        <end position="93"/>
    </location>
</feature>
<evidence type="ECO:0000313" key="3">
    <source>
        <dbReference type="EMBL" id="KAJ8774536.1"/>
    </source>
</evidence>
<dbReference type="InterPro" id="IPR039607">
    <property type="entry name" value="VQ_8/17/18/20/21/25"/>
</dbReference>
<feature type="compositionally biased region" description="Basic and acidic residues" evidence="1">
    <location>
        <begin position="105"/>
        <end position="121"/>
    </location>
</feature>
<name>A0AAV8U5E0_9ROSI</name>
<proteinExistence type="predicted"/>
<organism evidence="3 4">
    <name type="scientific">Erythroxylum novogranatense</name>
    <dbReference type="NCBI Taxonomy" id="1862640"/>
    <lineage>
        <taxon>Eukaryota</taxon>
        <taxon>Viridiplantae</taxon>
        <taxon>Streptophyta</taxon>
        <taxon>Embryophyta</taxon>
        <taxon>Tracheophyta</taxon>
        <taxon>Spermatophyta</taxon>
        <taxon>Magnoliopsida</taxon>
        <taxon>eudicotyledons</taxon>
        <taxon>Gunneridae</taxon>
        <taxon>Pentapetalae</taxon>
        <taxon>rosids</taxon>
        <taxon>fabids</taxon>
        <taxon>Malpighiales</taxon>
        <taxon>Erythroxylaceae</taxon>
        <taxon>Erythroxylum</taxon>
    </lineage>
</organism>
<reference evidence="3 4" key="1">
    <citation type="submission" date="2021-09" db="EMBL/GenBank/DDBJ databases">
        <title>Genomic insights and catalytic innovation underlie evolution of tropane alkaloids biosynthesis.</title>
        <authorList>
            <person name="Wang Y.-J."/>
            <person name="Tian T."/>
            <person name="Huang J.-P."/>
            <person name="Huang S.-X."/>
        </authorList>
    </citation>
    <scope>NUCLEOTIDE SEQUENCE [LARGE SCALE GENOMIC DNA]</scope>
    <source>
        <strain evidence="3">KIB-2018</strain>
        <tissue evidence="3">Leaf</tissue>
    </source>
</reference>
<dbReference type="Proteomes" id="UP001159364">
    <property type="component" value="Linkage Group LG01"/>
</dbReference>
<gene>
    <name evidence="3" type="ORF">K2173_016982</name>
</gene>
<dbReference type="InterPro" id="IPR008889">
    <property type="entry name" value="VQ"/>
</dbReference>
<dbReference type="Pfam" id="PF05678">
    <property type="entry name" value="VQ"/>
    <property type="match status" value="1"/>
</dbReference>
<evidence type="ECO:0000313" key="4">
    <source>
        <dbReference type="Proteomes" id="UP001159364"/>
    </source>
</evidence>
<dbReference type="PANTHER" id="PTHR33143:SF76">
    <property type="entry name" value="VQ MOTIF-CONTAINING PROTEIN 8, CHLOROPLASTIC"/>
    <property type="match status" value="1"/>
</dbReference>
<evidence type="ECO:0000259" key="2">
    <source>
        <dbReference type="Pfam" id="PF05678"/>
    </source>
</evidence>
<sequence>MRPGKFDRHLQERRITNVPRPSPLKIYKESHVIHKSSSSSNLLAPVLAPVSGRAKQQQRSDPVIIYTHSPRVIHTKARDFMALVQKLTGNSPTNDDVHITPPVQEQKRSVTSETSRSDRVCGVENNESSNPDLTNISLLAPDSAKIFCSSGPVYRYSDSVYQSQNVGNPISPSFHEFMK</sequence>
<feature type="compositionally biased region" description="Basic and acidic residues" evidence="1">
    <location>
        <begin position="1"/>
        <end position="15"/>
    </location>
</feature>
<feature type="region of interest" description="Disordered" evidence="1">
    <location>
        <begin position="89"/>
        <end position="128"/>
    </location>
</feature>
<dbReference type="PANTHER" id="PTHR33143">
    <property type="entry name" value="F16F4.1 PROTEIN-RELATED"/>
    <property type="match status" value="1"/>
</dbReference>
<dbReference type="GO" id="GO:0005634">
    <property type="term" value="C:nucleus"/>
    <property type="evidence" value="ECO:0007669"/>
    <property type="project" value="TreeGrafter"/>
</dbReference>
<keyword evidence="4" id="KW-1185">Reference proteome</keyword>
<evidence type="ECO:0000256" key="1">
    <source>
        <dbReference type="SAM" id="MobiDB-lite"/>
    </source>
</evidence>
<protein>
    <recommendedName>
        <fullName evidence="2">VQ domain-containing protein</fullName>
    </recommendedName>
</protein>
<comment type="caution">
    <text evidence="3">The sequence shown here is derived from an EMBL/GenBank/DDBJ whole genome shotgun (WGS) entry which is preliminary data.</text>
</comment>
<accession>A0AAV8U5E0</accession>